<keyword evidence="4" id="KW-1185">Reference proteome</keyword>
<dbReference type="Gene3D" id="3.90.79.10">
    <property type="entry name" value="Nucleoside Triphosphate Pyrophosphohydrolase"/>
    <property type="match status" value="1"/>
</dbReference>
<evidence type="ECO:0000313" key="4">
    <source>
        <dbReference type="Proteomes" id="UP001205906"/>
    </source>
</evidence>
<dbReference type="InterPro" id="IPR020476">
    <property type="entry name" value="Nudix_hydrolase"/>
</dbReference>
<evidence type="ECO:0000259" key="2">
    <source>
        <dbReference type="PROSITE" id="PS51462"/>
    </source>
</evidence>
<dbReference type="Pfam" id="PF00293">
    <property type="entry name" value="NUDIX"/>
    <property type="match status" value="1"/>
</dbReference>
<reference evidence="3 4" key="1">
    <citation type="submission" date="2022-06" db="EMBL/GenBank/DDBJ databases">
        <title>Mesorhizobium sp. strain RP14 Genome sequencing and assembly.</title>
        <authorList>
            <person name="Kim I."/>
        </authorList>
    </citation>
    <scope>NUCLEOTIDE SEQUENCE [LARGE SCALE GENOMIC DNA]</scope>
    <source>
        <strain evidence="4">RP14(2022)</strain>
    </source>
</reference>
<keyword evidence="1 3" id="KW-0378">Hydrolase</keyword>
<evidence type="ECO:0000256" key="1">
    <source>
        <dbReference type="ARBA" id="ARBA00022801"/>
    </source>
</evidence>
<dbReference type="PROSITE" id="PS51462">
    <property type="entry name" value="NUDIX"/>
    <property type="match status" value="1"/>
</dbReference>
<dbReference type="SUPFAM" id="SSF55811">
    <property type="entry name" value="Nudix"/>
    <property type="match status" value="1"/>
</dbReference>
<sequence>MALIEAVSVALRQGDALLLVKRGRAPSLGLYAFPGGRVEPGETLIEAARRELFEETALRAAHLEHLRTILLPAEGDNGTPHYSLTVFLGENPSGDLQAGDDAAEAGFFTLAEMASLPITASTFDAARSILS</sequence>
<dbReference type="GO" id="GO:0016787">
    <property type="term" value="F:hydrolase activity"/>
    <property type="evidence" value="ECO:0007669"/>
    <property type="project" value="UniProtKB-KW"/>
</dbReference>
<protein>
    <submittedName>
        <fullName evidence="3">NUDIX hydrolase</fullName>
    </submittedName>
</protein>
<feature type="domain" description="Nudix hydrolase" evidence="2">
    <location>
        <begin position="2"/>
        <end position="130"/>
    </location>
</feature>
<dbReference type="InterPro" id="IPR000086">
    <property type="entry name" value="NUDIX_hydrolase_dom"/>
</dbReference>
<dbReference type="EMBL" id="JAMXQS010000006">
    <property type="protein sequence ID" value="MCO6050705.1"/>
    <property type="molecule type" value="Genomic_DNA"/>
</dbReference>
<proteinExistence type="predicted"/>
<evidence type="ECO:0000313" key="3">
    <source>
        <dbReference type="EMBL" id="MCO6050705.1"/>
    </source>
</evidence>
<accession>A0ABT1C940</accession>
<dbReference type="InterPro" id="IPR015797">
    <property type="entry name" value="NUDIX_hydrolase-like_dom_sf"/>
</dbReference>
<dbReference type="CDD" id="cd04673">
    <property type="entry name" value="NUDIX_ADPRase"/>
    <property type="match status" value="1"/>
</dbReference>
<comment type="caution">
    <text evidence="3">The sequence shown here is derived from an EMBL/GenBank/DDBJ whole genome shotgun (WGS) entry which is preliminary data.</text>
</comment>
<organism evidence="3 4">
    <name type="scientific">Mesorhizobium liriopis</name>
    <dbReference type="NCBI Taxonomy" id="2953882"/>
    <lineage>
        <taxon>Bacteria</taxon>
        <taxon>Pseudomonadati</taxon>
        <taxon>Pseudomonadota</taxon>
        <taxon>Alphaproteobacteria</taxon>
        <taxon>Hyphomicrobiales</taxon>
        <taxon>Phyllobacteriaceae</taxon>
        <taxon>Mesorhizobium</taxon>
    </lineage>
</organism>
<dbReference type="PANTHER" id="PTHR43736:SF1">
    <property type="entry name" value="DIHYDRONEOPTERIN TRIPHOSPHATE DIPHOSPHATASE"/>
    <property type="match status" value="1"/>
</dbReference>
<dbReference type="Proteomes" id="UP001205906">
    <property type="component" value="Unassembled WGS sequence"/>
</dbReference>
<name>A0ABT1C940_9HYPH</name>
<dbReference type="PANTHER" id="PTHR43736">
    <property type="entry name" value="ADP-RIBOSE PYROPHOSPHATASE"/>
    <property type="match status" value="1"/>
</dbReference>
<gene>
    <name evidence="3" type="ORF">NGM99_13030</name>
</gene>
<dbReference type="PRINTS" id="PR00502">
    <property type="entry name" value="NUDIXFAMILY"/>
</dbReference>